<dbReference type="EMBL" id="RJMB01000003">
    <property type="protein sequence ID" value="RNL86512.1"/>
    <property type="molecule type" value="Genomic_DNA"/>
</dbReference>
<dbReference type="OrthoDB" id="370375at2"/>
<accession>A0A3N0EF72</accession>
<dbReference type="RefSeq" id="WP_123200037.1">
    <property type="nucleotide sequence ID" value="NZ_RJMB01000003.1"/>
</dbReference>
<evidence type="ECO:0000313" key="2">
    <source>
        <dbReference type="EMBL" id="RNL86512.1"/>
    </source>
</evidence>
<dbReference type="AlphaFoldDB" id="A0A3N0EF72"/>
<protein>
    <submittedName>
        <fullName evidence="2">DUF2784 domain-containing protein</fullName>
    </submittedName>
</protein>
<feature type="transmembrane region" description="Helical" evidence="1">
    <location>
        <begin position="12"/>
        <end position="29"/>
    </location>
</feature>
<keyword evidence="3" id="KW-1185">Reference proteome</keyword>
<keyword evidence="1" id="KW-0812">Transmembrane</keyword>
<keyword evidence="1" id="KW-0472">Membrane</keyword>
<evidence type="ECO:0000313" key="3">
    <source>
        <dbReference type="Proteomes" id="UP000269198"/>
    </source>
</evidence>
<keyword evidence="1" id="KW-1133">Transmembrane helix</keyword>
<dbReference type="Pfam" id="PF10861">
    <property type="entry name" value="DUF2784"/>
    <property type="match status" value="1"/>
</dbReference>
<organism evidence="2 3">
    <name type="scientific">Halostreptopolyspora alba</name>
    <dbReference type="NCBI Taxonomy" id="2487137"/>
    <lineage>
        <taxon>Bacteria</taxon>
        <taxon>Bacillati</taxon>
        <taxon>Actinomycetota</taxon>
        <taxon>Actinomycetes</taxon>
        <taxon>Streptosporangiales</taxon>
        <taxon>Nocardiopsidaceae</taxon>
        <taxon>Halostreptopolyspora</taxon>
    </lineage>
</organism>
<evidence type="ECO:0000256" key="1">
    <source>
        <dbReference type="SAM" id="Phobius"/>
    </source>
</evidence>
<feature type="transmembrane region" description="Helical" evidence="1">
    <location>
        <begin position="41"/>
        <end position="60"/>
    </location>
</feature>
<name>A0A3N0EF72_9ACTN</name>
<dbReference type="Proteomes" id="UP000269198">
    <property type="component" value="Unassembled WGS sequence"/>
</dbReference>
<dbReference type="InterPro" id="IPR021218">
    <property type="entry name" value="DUF2784"/>
</dbReference>
<reference evidence="2 3" key="1">
    <citation type="submission" date="2018-11" db="EMBL/GenBank/DDBJ databases">
        <title>The genome draft of YIM 96095.</title>
        <authorList>
            <person name="Tang S.-K."/>
            <person name="Chunyu W.-X."/>
            <person name="Feng Y.-Z."/>
        </authorList>
    </citation>
    <scope>NUCLEOTIDE SEQUENCE [LARGE SCALE GENOMIC DNA]</scope>
    <source>
        <strain evidence="2 3">YIM 96095</strain>
    </source>
</reference>
<sequence length="132" mass="14814">MAYRIIGEAAMLVHFAFVLYVAFGGFIAWRWPRMFWPHLAIAAYGLGITLIGWTCPLTYVENWGRERAGEAGLGEQGFIDSYLIGVIYPQNYLVPIQFSAGVVVAVSWGGLLLLQWRRSRLSAEESETKSQP</sequence>
<proteinExistence type="predicted"/>
<gene>
    <name evidence="2" type="ORF">EFW17_04735</name>
</gene>
<comment type="caution">
    <text evidence="2">The sequence shown here is derived from an EMBL/GenBank/DDBJ whole genome shotgun (WGS) entry which is preliminary data.</text>
</comment>
<feature type="transmembrane region" description="Helical" evidence="1">
    <location>
        <begin position="92"/>
        <end position="114"/>
    </location>
</feature>